<accession>A0A645JCD6</accession>
<reference evidence="1" key="1">
    <citation type="submission" date="2019-08" db="EMBL/GenBank/DDBJ databases">
        <authorList>
            <person name="Kucharzyk K."/>
            <person name="Murdoch R.W."/>
            <person name="Higgins S."/>
            <person name="Loffler F."/>
        </authorList>
    </citation>
    <scope>NUCLEOTIDE SEQUENCE</scope>
</reference>
<sequence length="106" mass="11577">MFRSGVGGSESGAGPNGIYSSMHIEDGSFLRLKTVSFDYNLPAKLLEKIDIKALSLGVAAQNIYTWTAYSGLDPEVSVRHSILTPNFDYSAYPRSLSVVFNLKLTL</sequence>
<protein>
    <recommendedName>
        <fullName evidence="2">TonB-dependent receptor-like beta-barrel domain-containing protein</fullName>
    </recommendedName>
</protein>
<evidence type="ECO:0008006" key="2">
    <source>
        <dbReference type="Google" id="ProtNLM"/>
    </source>
</evidence>
<evidence type="ECO:0000313" key="1">
    <source>
        <dbReference type="EMBL" id="MPN57203.1"/>
    </source>
</evidence>
<proteinExistence type="predicted"/>
<dbReference type="EMBL" id="VSSQ01128456">
    <property type="protein sequence ID" value="MPN57203.1"/>
    <property type="molecule type" value="Genomic_DNA"/>
</dbReference>
<comment type="caution">
    <text evidence="1">The sequence shown here is derived from an EMBL/GenBank/DDBJ whole genome shotgun (WGS) entry which is preliminary data.</text>
</comment>
<dbReference type="AlphaFoldDB" id="A0A645JCD6"/>
<gene>
    <name evidence="1" type="ORF">SDC9_204897</name>
</gene>
<name>A0A645JCD6_9ZZZZ</name>
<organism evidence="1">
    <name type="scientific">bioreactor metagenome</name>
    <dbReference type="NCBI Taxonomy" id="1076179"/>
    <lineage>
        <taxon>unclassified sequences</taxon>
        <taxon>metagenomes</taxon>
        <taxon>ecological metagenomes</taxon>
    </lineage>
</organism>